<accession>A0AAW2RVM4</accession>
<dbReference type="EMBL" id="JACGWM010000003">
    <property type="protein sequence ID" value="KAL0383516.1"/>
    <property type="molecule type" value="Genomic_DNA"/>
</dbReference>
<dbReference type="PROSITE" id="PS00375">
    <property type="entry name" value="UDPGT"/>
    <property type="match status" value="1"/>
</dbReference>
<comment type="similarity">
    <text evidence="1 4">Belongs to the UDP-glycosyltransferase family.</text>
</comment>
<dbReference type="SUPFAM" id="SSF53756">
    <property type="entry name" value="UDP-Glycosyltransferase/glycogen phosphorylase"/>
    <property type="match status" value="1"/>
</dbReference>
<evidence type="ECO:0000256" key="3">
    <source>
        <dbReference type="ARBA" id="ARBA00022679"/>
    </source>
</evidence>
<dbReference type="EC" id="2.4.1.-" evidence="5"/>
<evidence type="ECO:0000313" key="7">
    <source>
        <dbReference type="EMBL" id="KAL0383516.1"/>
    </source>
</evidence>
<evidence type="ECO:0000259" key="6">
    <source>
        <dbReference type="Pfam" id="PF26168"/>
    </source>
</evidence>
<dbReference type="GO" id="GO:0016138">
    <property type="term" value="P:glycoside biosynthetic process"/>
    <property type="evidence" value="ECO:0007669"/>
    <property type="project" value="UniProtKB-ARBA"/>
</dbReference>
<gene>
    <name evidence="7" type="ORF">Scaly_0638900</name>
</gene>
<reference evidence="7" key="2">
    <citation type="journal article" date="2024" name="Plant">
        <title>Genomic evolution and insights into agronomic trait innovations of Sesamum species.</title>
        <authorList>
            <person name="Miao H."/>
            <person name="Wang L."/>
            <person name="Qu L."/>
            <person name="Liu H."/>
            <person name="Sun Y."/>
            <person name="Le M."/>
            <person name="Wang Q."/>
            <person name="Wei S."/>
            <person name="Zheng Y."/>
            <person name="Lin W."/>
            <person name="Duan Y."/>
            <person name="Cao H."/>
            <person name="Xiong S."/>
            <person name="Wang X."/>
            <person name="Wei L."/>
            <person name="Li C."/>
            <person name="Ma Q."/>
            <person name="Ju M."/>
            <person name="Zhao R."/>
            <person name="Li G."/>
            <person name="Mu C."/>
            <person name="Tian Q."/>
            <person name="Mei H."/>
            <person name="Zhang T."/>
            <person name="Gao T."/>
            <person name="Zhang H."/>
        </authorList>
    </citation>
    <scope>NUCLEOTIDE SEQUENCE</scope>
    <source>
        <strain evidence="7">KEN8</strain>
    </source>
</reference>
<dbReference type="PANTHER" id="PTHR48044:SF48">
    <property type="entry name" value="GLYCOSYLTRANSFERASE"/>
    <property type="match status" value="1"/>
</dbReference>
<reference evidence="7" key="1">
    <citation type="submission" date="2020-06" db="EMBL/GenBank/DDBJ databases">
        <authorList>
            <person name="Li T."/>
            <person name="Hu X."/>
            <person name="Zhang T."/>
            <person name="Song X."/>
            <person name="Zhang H."/>
            <person name="Dai N."/>
            <person name="Sheng W."/>
            <person name="Hou X."/>
            <person name="Wei L."/>
        </authorList>
    </citation>
    <scope>NUCLEOTIDE SEQUENCE</scope>
    <source>
        <strain evidence="7">KEN8</strain>
        <tissue evidence="7">Leaf</tissue>
    </source>
</reference>
<dbReference type="Pfam" id="PF26168">
    <property type="entry name" value="Glyco_transf_N"/>
    <property type="match status" value="1"/>
</dbReference>
<protein>
    <recommendedName>
        <fullName evidence="5">Glycosyltransferase</fullName>
        <ecNumber evidence="5">2.4.1.-</ecNumber>
    </recommendedName>
</protein>
<dbReference type="InterPro" id="IPR002213">
    <property type="entry name" value="UDP_glucos_trans"/>
</dbReference>
<feature type="domain" description="Glycosyltransferase N-terminal" evidence="6">
    <location>
        <begin position="12"/>
        <end position="237"/>
    </location>
</feature>
<dbReference type="FunFam" id="3.40.50.2000:FF:000060">
    <property type="entry name" value="Glycosyltransferase"/>
    <property type="match status" value="1"/>
</dbReference>
<dbReference type="Pfam" id="PF00201">
    <property type="entry name" value="UDPGT"/>
    <property type="match status" value="1"/>
</dbReference>
<comment type="caution">
    <text evidence="7">The sequence shown here is derived from an EMBL/GenBank/DDBJ whole genome shotgun (WGS) entry which is preliminary data.</text>
</comment>
<evidence type="ECO:0000256" key="2">
    <source>
        <dbReference type="ARBA" id="ARBA00022676"/>
    </source>
</evidence>
<sequence>MEPAGDHQDDLQVAVVMVALPCQSHLNQLLQLSTMIASYGLQIHFVGSATHNRQAKLRSNGLKPNSRIQFHDLPTPPIAALDPDPNTSDKLPFHLYPAVQAYANLRKPVLGLVEELSLKTRRVVIIYDRLMFEAVRDAVSVHSVEAYAFNCLSAFTLFFVRWETMGKPFVVEGPLKDPPPATELMPEEVLQLLASSSFKDRAGEIHNTSRSIDGTYIDLLSREEISGSSKPQWAIRPTFLRADSTANNDRKPRHKCLEWLDKQAPGSVIYVSFGTTTSFTNEEAREIAIGLEQSKQKFILVLRDADKADIFAAKDRKIELPEGFEERVQEIGMVVRDWAPQLQILAHKSTGGFMSHCGWNSCFESLLTGVPVAAWPMHSDQPLNALFLTRVLKTGLVVREWAERKELVTASVIKNVVERLMASEEGVEIRKSAEELSAAIKVSMDGGGEAGCPDMKSFISHITR</sequence>
<proteinExistence type="inferred from homology"/>
<organism evidence="7">
    <name type="scientific">Sesamum calycinum</name>
    <dbReference type="NCBI Taxonomy" id="2727403"/>
    <lineage>
        <taxon>Eukaryota</taxon>
        <taxon>Viridiplantae</taxon>
        <taxon>Streptophyta</taxon>
        <taxon>Embryophyta</taxon>
        <taxon>Tracheophyta</taxon>
        <taxon>Spermatophyta</taxon>
        <taxon>Magnoliopsida</taxon>
        <taxon>eudicotyledons</taxon>
        <taxon>Gunneridae</taxon>
        <taxon>Pentapetalae</taxon>
        <taxon>asterids</taxon>
        <taxon>lamiids</taxon>
        <taxon>Lamiales</taxon>
        <taxon>Pedaliaceae</taxon>
        <taxon>Sesamum</taxon>
    </lineage>
</organism>
<dbReference type="GO" id="GO:0008194">
    <property type="term" value="F:UDP-glycosyltransferase activity"/>
    <property type="evidence" value="ECO:0007669"/>
    <property type="project" value="InterPro"/>
</dbReference>
<dbReference type="InterPro" id="IPR035595">
    <property type="entry name" value="UDP_glycos_trans_CS"/>
</dbReference>
<dbReference type="InterPro" id="IPR058980">
    <property type="entry name" value="Glyco_transf_N"/>
</dbReference>
<evidence type="ECO:0000256" key="4">
    <source>
        <dbReference type="RuleBase" id="RU003718"/>
    </source>
</evidence>
<name>A0AAW2RVM4_9LAMI</name>
<dbReference type="PANTHER" id="PTHR48044">
    <property type="entry name" value="GLYCOSYLTRANSFERASE"/>
    <property type="match status" value="1"/>
</dbReference>
<evidence type="ECO:0000256" key="1">
    <source>
        <dbReference type="ARBA" id="ARBA00009995"/>
    </source>
</evidence>
<dbReference type="CDD" id="cd03784">
    <property type="entry name" value="GT1_Gtf-like"/>
    <property type="match status" value="1"/>
</dbReference>
<keyword evidence="3 4" id="KW-0808">Transferase</keyword>
<dbReference type="AlphaFoldDB" id="A0AAW2RVM4"/>
<keyword evidence="2 4" id="KW-0328">Glycosyltransferase</keyword>
<evidence type="ECO:0000256" key="5">
    <source>
        <dbReference type="RuleBase" id="RU362057"/>
    </source>
</evidence>
<dbReference type="Gene3D" id="3.40.50.2000">
    <property type="entry name" value="Glycogen Phosphorylase B"/>
    <property type="match status" value="2"/>
</dbReference>